<organism evidence="1 2">
    <name type="scientific">Allosphingosinicella deserti</name>
    <dbReference type="NCBI Taxonomy" id="2116704"/>
    <lineage>
        <taxon>Bacteria</taxon>
        <taxon>Pseudomonadati</taxon>
        <taxon>Pseudomonadota</taxon>
        <taxon>Alphaproteobacteria</taxon>
        <taxon>Sphingomonadales</taxon>
        <taxon>Sphingomonadaceae</taxon>
        <taxon>Allosphingosinicella</taxon>
    </lineage>
</organism>
<comment type="caution">
    <text evidence="1">The sequence shown here is derived from an EMBL/GenBank/DDBJ whole genome shotgun (WGS) entry which is preliminary data.</text>
</comment>
<name>A0A2P7QRL1_9SPHN</name>
<dbReference type="EMBL" id="PXYI01000003">
    <property type="protein sequence ID" value="PSJ40587.1"/>
    <property type="molecule type" value="Genomic_DNA"/>
</dbReference>
<protein>
    <submittedName>
        <fullName evidence="1">Uncharacterized protein</fullName>
    </submittedName>
</protein>
<dbReference type="Proteomes" id="UP000241167">
    <property type="component" value="Unassembled WGS sequence"/>
</dbReference>
<reference evidence="1 2" key="1">
    <citation type="submission" date="2018-03" db="EMBL/GenBank/DDBJ databases">
        <title>The draft genome of Sphingosinicella sp. GL-C-18.</title>
        <authorList>
            <person name="Liu L."/>
            <person name="Li L."/>
            <person name="Liang L."/>
            <person name="Zhang X."/>
            <person name="Wang T."/>
        </authorList>
    </citation>
    <scope>NUCLEOTIDE SEQUENCE [LARGE SCALE GENOMIC DNA]</scope>
    <source>
        <strain evidence="1 2">GL-C-18</strain>
    </source>
</reference>
<dbReference type="RefSeq" id="WP_106512738.1">
    <property type="nucleotide sequence ID" value="NZ_PXYI01000003.1"/>
</dbReference>
<proteinExistence type="predicted"/>
<evidence type="ECO:0000313" key="2">
    <source>
        <dbReference type="Proteomes" id="UP000241167"/>
    </source>
</evidence>
<accession>A0A2P7QRL1</accession>
<keyword evidence="2" id="KW-1185">Reference proteome</keyword>
<evidence type="ECO:0000313" key="1">
    <source>
        <dbReference type="EMBL" id="PSJ40587.1"/>
    </source>
</evidence>
<sequence>MRRASCQWEDGTTATALCRFQQSLIPNTLDREVLLRHLPDRDWTWMSARMIHVDSQSNNNGGWIVPRGCHQEPAADPA</sequence>
<gene>
    <name evidence="1" type="ORF">C7I55_09680</name>
</gene>
<dbReference type="AlphaFoldDB" id="A0A2P7QRL1"/>